<reference evidence="7 8" key="1">
    <citation type="submission" date="2020-01" db="EMBL/GenBank/DDBJ databases">
        <authorList>
            <person name="Gupta K D."/>
        </authorList>
    </citation>
    <scope>NUCLEOTIDE SEQUENCE [LARGE SCALE GENOMIC DNA]</scope>
</reference>
<dbReference type="PROSITE" id="PS00518">
    <property type="entry name" value="ZF_RING_1"/>
    <property type="match status" value="1"/>
</dbReference>
<dbReference type="Pfam" id="PF13445">
    <property type="entry name" value="zf-RING_UBOX"/>
    <property type="match status" value="1"/>
</dbReference>
<dbReference type="GO" id="GO:0008270">
    <property type="term" value="F:zinc ion binding"/>
    <property type="evidence" value="ECO:0007669"/>
    <property type="project" value="UniProtKB-KW"/>
</dbReference>
<dbReference type="InterPro" id="IPR013083">
    <property type="entry name" value="Znf_RING/FYVE/PHD"/>
</dbReference>
<feature type="region of interest" description="Disordered" evidence="5">
    <location>
        <begin position="236"/>
        <end position="322"/>
    </location>
</feature>
<evidence type="ECO:0000256" key="5">
    <source>
        <dbReference type="SAM" id="MobiDB-lite"/>
    </source>
</evidence>
<dbReference type="Proteomes" id="UP000467700">
    <property type="component" value="Unassembled WGS sequence"/>
</dbReference>
<gene>
    <name evidence="7" type="ORF">AAE3_LOCUS2404</name>
</gene>
<dbReference type="InterPro" id="IPR001841">
    <property type="entry name" value="Znf_RING"/>
</dbReference>
<comment type="caution">
    <text evidence="7">The sequence shown here is derived from an EMBL/GenBank/DDBJ whole genome shotgun (WGS) entry which is preliminary data.</text>
</comment>
<feature type="region of interest" description="Disordered" evidence="5">
    <location>
        <begin position="38"/>
        <end position="57"/>
    </location>
</feature>
<keyword evidence="2 4" id="KW-0863">Zinc-finger</keyword>
<name>A0A8S0W7D6_CYCAE</name>
<feature type="region of interest" description="Disordered" evidence="5">
    <location>
        <begin position="118"/>
        <end position="137"/>
    </location>
</feature>
<evidence type="ECO:0000256" key="3">
    <source>
        <dbReference type="ARBA" id="ARBA00022833"/>
    </source>
</evidence>
<evidence type="ECO:0000313" key="8">
    <source>
        <dbReference type="Proteomes" id="UP000467700"/>
    </source>
</evidence>
<keyword evidence="1" id="KW-0479">Metal-binding</keyword>
<feature type="domain" description="RING-type" evidence="6">
    <location>
        <begin position="170"/>
        <end position="199"/>
    </location>
</feature>
<protein>
    <recommendedName>
        <fullName evidence="6">RING-type domain-containing protein</fullName>
    </recommendedName>
</protein>
<feature type="compositionally biased region" description="Polar residues" evidence="5">
    <location>
        <begin position="256"/>
        <end position="266"/>
    </location>
</feature>
<feature type="compositionally biased region" description="Polar residues" evidence="5">
    <location>
        <begin position="280"/>
        <end position="299"/>
    </location>
</feature>
<evidence type="ECO:0000256" key="4">
    <source>
        <dbReference type="PROSITE-ProRule" id="PRU00175"/>
    </source>
</evidence>
<dbReference type="AlphaFoldDB" id="A0A8S0W7D6"/>
<keyword evidence="3" id="KW-0862">Zinc</keyword>
<accession>A0A8S0W7D6</accession>
<dbReference type="PROSITE" id="PS50089">
    <property type="entry name" value="ZF_RING_2"/>
    <property type="match status" value="1"/>
</dbReference>
<dbReference type="InterPro" id="IPR027370">
    <property type="entry name" value="Znf-RING_euk"/>
</dbReference>
<keyword evidence="8" id="KW-1185">Reference proteome</keyword>
<evidence type="ECO:0000313" key="7">
    <source>
        <dbReference type="EMBL" id="CAA7260056.1"/>
    </source>
</evidence>
<dbReference type="SUPFAM" id="SSF57850">
    <property type="entry name" value="RING/U-box"/>
    <property type="match status" value="1"/>
</dbReference>
<evidence type="ECO:0000256" key="1">
    <source>
        <dbReference type="ARBA" id="ARBA00022723"/>
    </source>
</evidence>
<dbReference type="InterPro" id="IPR017907">
    <property type="entry name" value="Znf_RING_CS"/>
</dbReference>
<dbReference type="EMBL" id="CACVBS010000028">
    <property type="protein sequence ID" value="CAA7260056.1"/>
    <property type="molecule type" value="Genomic_DNA"/>
</dbReference>
<proteinExistence type="predicted"/>
<evidence type="ECO:0000256" key="2">
    <source>
        <dbReference type="ARBA" id="ARBA00022771"/>
    </source>
</evidence>
<dbReference type="OrthoDB" id="1923159at2759"/>
<sequence length="322" mass="36979">MYPQEHIIHIQSGLLRMRRQLKALRKRNEVLKTELADARKSEMTSRRYRSRRNSDSDDDIDLTSIRIKGLEETVKDRKSGLRETNREGVCDSHLLYTCRSTRVSVQMKSEQLNDELRDLKSSRKANGNDEDGQTTDPGFRMRKVSILGLLFHWYYLSDHFQLLRKFSDLMLECSHIICHECLPQISKGADETVKCPQCREPSQRDALELIHMTEENRWDALLEIAQDWTAFDNRGELETSKEEAEEEFITDGDGTSECSSEAGHSTNHAEDAAPDGGPETANNNDSSGPATTPHRSFSASPRKEKRKILEGLVDRRTRKRQK</sequence>
<organism evidence="7 8">
    <name type="scientific">Cyclocybe aegerita</name>
    <name type="common">Black poplar mushroom</name>
    <name type="synonym">Agrocybe aegerita</name>
    <dbReference type="NCBI Taxonomy" id="1973307"/>
    <lineage>
        <taxon>Eukaryota</taxon>
        <taxon>Fungi</taxon>
        <taxon>Dikarya</taxon>
        <taxon>Basidiomycota</taxon>
        <taxon>Agaricomycotina</taxon>
        <taxon>Agaricomycetes</taxon>
        <taxon>Agaricomycetidae</taxon>
        <taxon>Agaricales</taxon>
        <taxon>Agaricineae</taxon>
        <taxon>Bolbitiaceae</taxon>
        <taxon>Cyclocybe</taxon>
    </lineage>
</organism>
<evidence type="ECO:0000259" key="6">
    <source>
        <dbReference type="PROSITE" id="PS50089"/>
    </source>
</evidence>
<dbReference type="Gene3D" id="3.30.40.10">
    <property type="entry name" value="Zinc/RING finger domain, C3HC4 (zinc finger)"/>
    <property type="match status" value="1"/>
</dbReference>